<gene>
    <name evidence="1" type="ORF">BC659_2315</name>
</gene>
<dbReference type="InterPro" id="IPR002591">
    <property type="entry name" value="Phosphodiest/P_Trfase"/>
</dbReference>
<dbReference type="PANTHER" id="PTHR10151:SF120">
    <property type="entry name" value="BIS(5'-ADENOSYL)-TRIPHOSPHATASE"/>
    <property type="match status" value="1"/>
</dbReference>
<dbReference type="PANTHER" id="PTHR10151">
    <property type="entry name" value="ECTONUCLEOTIDE PYROPHOSPHATASE/PHOSPHODIESTERASE"/>
    <property type="match status" value="1"/>
</dbReference>
<dbReference type="Pfam" id="PF01663">
    <property type="entry name" value="Phosphodiest"/>
    <property type="match status" value="1"/>
</dbReference>
<dbReference type="AlphaFoldDB" id="A0A4R6IWB7"/>
<accession>A0A4R6IWB7</accession>
<reference evidence="1 2" key="1">
    <citation type="submission" date="2019-03" db="EMBL/GenBank/DDBJ databases">
        <title>Genomic Encyclopedia of Archaeal and Bacterial Type Strains, Phase II (KMG-II): from individual species to whole genera.</title>
        <authorList>
            <person name="Goeker M."/>
        </authorList>
    </citation>
    <scope>NUCLEOTIDE SEQUENCE [LARGE SCALE GENOMIC DNA]</scope>
    <source>
        <strain evidence="1 2">DSM 28323</strain>
    </source>
</reference>
<dbReference type="GO" id="GO:0016787">
    <property type="term" value="F:hydrolase activity"/>
    <property type="evidence" value="ECO:0007669"/>
    <property type="project" value="UniProtKB-ARBA"/>
</dbReference>
<keyword evidence="2" id="KW-1185">Reference proteome</keyword>
<comment type="caution">
    <text evidence="1">The sequence shown here is derived from an EMBL/GenBank/DDBJ whole genome shotgun (WGS) entry which is preliminary data.</text>
</comment>
<dbReference type="InterPro" id="IPR017850">
    <property type="entry name" value="Alkaline_phosphatase_core_sf"/>
</dbReference>
<name>A0A4R6IWB7_9BACT</name>
<dbReference type="Proteomes" id="UP000295741">
    <property type="component" value="Unassembled WGS sequence"/>
</dbReference>
<evidence type="ECO:0000313" key="2">
    <source>
        <dbReference type="Proteomes" id="UP000295741"/>
    </source>
</evidence>
<dbReference type="EMBL" id="SNWP01000011">
    <property type="protein sequence ID" value="TDO26999.1"/>
    <property type="molecule type" value="Genomic_DNA"/>
</dbReference>
<protein>
    <submittedName>
        <fullName evidence="1">Putative AlkP superfamily pyrophosphatase or phosphodiesterase</fullName>
    </submittedName>
</protein>
<organism evidence="1 2">
    <name type="scientific">Sediminibacterium goheungense</name>
    <dbReference type="NCBI Taxonomy" id="1086393"/>
    <lineage>
        <taxon>Bacteria</taxon>
        <taxon>Pseudomonadati</taxon>
        <taxon>Bacteroidota</taxon>
        <taxon>Chitinophagia</taxon>
        <taxon>Chitinophagales</taxon>
        <taxon>Chitinophagaceae</taxon>
        <taxon>Sediminibacterium</taxon>
    </lineage>
</organism>
<evidence type="ECO:0000313" key="1">
    <source>
        <dbReference type="EMBL" id="TDO26999.1"/>
    </source>
</evidence>
<dbReference type="Gene3D" id="3.40.720.10">
    <property type="entry name" value="Alkaline Phosphatase, subunit A"/>
    <property type="match status" value="1"/>
</dbReference>
<dbReference type="SUPFAM" id="SSF53649">
    <property type="entry name" value="Alkaline phosphatase-like"/>
    <property type="match status" value="1"/>
</dbReference>
<proteinExistence type="predicted"/>
<sequence length="512" mass="55088">MTRMKKNSLIIIILMIGMQVTAQIDTSVKTLIVFFDGLRPDYITPELMPNVYAFSKRGSYGKKHHSVFPTVTRVNSSSYSTGSYPGTNGIMGNTVYFPQVNPVKGLNTGDASELNKIAIATNDRLLTSVSLGEALETVGQRMMVFSSGSSGQALLQNHKVGNGAIVNTSMILPASLKEQLVNALGPIPPNGKPNSAQHKWITDALLKFGFAKNGPLVNAIWYSDPDGAAHSDGIGSPAANASIKSVDEQFGRIIQTLDEKGLTNRTNIIISTDHGFVTKAGKLGVADFLIQKGFKKDKESDDIVAAEGALYVKDHDPSVIKKVVAALQLEEWVGAIFTKADKAGSMKGWVPGTLSFDAIHWNHTERAADILVDENWNDAKNNTGYAGTSYARGVAGHGGFSPYEVHIALLASGPSFKKSFEGNLPTSNVDIAPTVLAIHRIPAPVTMKGRVFAELLANAKSQQAAVKQEKVETSTVVEGITYKLSLDVSTVGKYRYINYAKTERITQQSTGK</sequence>